<feature type="transmembrane region" description="Helical" evidence="6">
    <location>
        <begin position="318"/>
        <end position="346"/>
    </location>
</feature>
<comment type="subcellular location">
    <subcellularLocation>
        <location evidence="1">Membrane</location>
        <topology evidence="1">Multi-pass membrane protein</topology>
    </subcellularLocation>
</comment>
<feature type="transmembrane region" description="Helical" evidence="6">
    <location>
        <begin position="286"/>
        <end position="306"/>
    </location>
</feature>
<organism evidence="7 8">
    <name type="scientific">Candidatus Enterococcus ferrettii</name>
    <dbReference type="NCBI Taxonomy" id="2815324"/>
    <lineage>
        <taxon>Bacteria</taxon>
        <taxon>Bacillati</taxon>
        <taxon>Bacillota</taxon>
        <taxon>Bacilli</taxon>
        <taxon>Lactobacillales</taxon>
        <taxon>Enterococcaceae</taxon>
        <taxon>Enterococcus</taxon>
    </lineage>
</organism>
<reference evidence="7 8" key="1">
    <citation type="submission" date="2021-03" db="EMBL/GenBank/DDBJ databases">
        <authorList>
            <person name="Gilmore M.S."/>
            <person name="Schwartzman J."/>
            <person name="Van Tyne D."/>
            <person name="Martin M."/>
            <person name="Earl A.M."/>
            <person name="Manson A.L."/>
            <person name="Straub T."/>
            <person name="Salamzade R."/>
            <person name="Saavedra J."/>
            <person name="Lebreton F."/>
            <person name="Prichula J."/>
            <person name="Schaufler K."/>
            <person name="Gaca A."/>
            <person name="Sgardioli B."/>
            <person name="Wagenaar J."/>
            <person name="Strong T."/>
        </authorList>
    </citation>
    <scope>NUCLEOTIDE SEQUENCE [LARGE SCALE GENOMIC DNA]</scope>
    <source>
        <strain evidence="7 8">665A</strain>
    </source>
</reference>
<accession>A0ABV0EML8</accession>
<feature type="transmembrane region" description="Helical" evidence="6">
    <location>
        <begin position="165"/>
        <end position="182"/>
    </location>
</feature>
<evidence type="ECO:0000313" key="8">
    <source>
        <dbReference type="Proteomes" id="UP000664357"/>
    </source>
</evidence>
<dbReference type="PROSITE" id="PS00428">
    <property type="entry name" value="FTSW_RODA_SPOVE"/>
    <property type="match status" value="1"/>
</dbReference>
<protein>
    <submittedName>
        <fullName evidence="7">Rod shape determining protein RodA</fullName>
    </submittedName>
</protein>
<dbReference type="PANTHER" id="PTHR30474:SF1">
    <property type="entry name" value="PEPTIDOGLYCAN GLYCOSYLTRANSFERASE MRDB"/>
    <property type="match status" value="1"/>
</dbReference>
<sequence length="392" mass="43949">MKRKEWNDALLLPIFLLLILSVWVQYQAALLDGRAVQPVIFKQLIFSVLAFGALLIMRRIPFQFLVKFAPIWYSFSLGIMLLLQWYYDPAMYLLTGTKRWLRIGPLSLQPSEMVKISFILMLVHFTLKYEKEGRPHSLKEDGMYIIKSLAIALPTFLLMFMQRDFGTSLVFICVLAALFIVVGVDKRILLVGAGILAMLGGCLLLFVFTEWGRAILQALHFKEYQLNRVEAWIDPFKYQDSISFQQVRSMLSVAAGGFAGKPSELVSIYVPVRESDMIFTVIAEKAGFIGSSGVLFLYFYLFYQMLTAGIQTNNRGCLYFSVGLVFALLFQTVENIGAAIGILPLTGIPLPFLSQGGTSMITVCVGLGIVLGMEKPKKGRRVAALSTPKKIN</sequence>
<keyword evidence="8" id="KW-1185">Reference proteome</keyword>
<feature type="transmembrane region" description="Helical" evidence="6">
    <location>
        <begin position="40"/>
        <end position="57"/>
    </location>
</feature>
<keyword evidence="4 6" id="KW-1133">Transmembrane helix</keyword>
<comment type="caution">
    <text evidence="7">The sequence shown here is derived from an EMBL/GenBank/DDBJ whole genome shotgun (WGS) entry which is preliminary data.</text>
</comment>
<evidence type="ECO:0000256" key="2">
    <source>
        <dbReference type="ARBA" id="ARBA00022692"/>
    </source>
</evidence>
<dbReference type="Pfam" id="PF01098">
    <property type="entry name" value="FTSW_RODA_SPOVE"/>
    <property type="match status" value="1"/>
</dbReference>
<keyword evidence="3" id="KW-0133">Cell shape</keyword>
<feature type="transmembrane region" description="Helical" evidence="6">
    <location>
        <begin position="352"/>
        <end position="371"/>
    </location>
</feature>
<feature type="transmembrane region" description="Helical" evidence="6">
    <location>
        <begin position="141"/>
        <end position="159"/>
    </location>
</feature>
<evidence type="ECO:0000313" key="7">
    <source>
        <dbReference type="EMBL" id="MEO1769875.1"/>
    </source>
</evidence>
<dbReference type="InterPro" id="IPR018365">
    <property type="entry name" value="Cell_cycle_FtsW-rel_CS"/>
</dbReference>
<feature type="transmembrane region" description="Helical" evidence="6">
    <location>
        <begin position="107"/>
        <end position="129"/>
    </location>
</feature>
<dbReference type="RefSeq" id="WP_347298825.1">
    <property type="nucleotide sequence ID" value="NZ_JAFREL020000001.1"/>
</dbReference>
<proteinExistence type="predicted"/>
<reference evidence="7 8" key="2">
    <citation type="submission" date="2024-02" db="EMBL/GenBank/DDBJ databases">
        <title>The Genome Sequence of Enterococcus sp. DIV0159.</title>
        <authorList>
            <person name="Earl A."/>
            <person name="Manson A."/>
            <person name="Gilmore M."/>
            <person name="Sanders J."/>
            <person name="Shea T."/>
            <person name="Howe W."/>
            <person name="Livny J."/>
            <person name="Cuomo C."/>
            <person name="Neafsey D."/>
            <person name="Birren B."/>
        </authorList>
    </citation>
    <scope>NUCLEOTIDE SEQUENCE [LARGE SCALE GENOMIC DNA]</scope>
    <source>
        <strain evidence="7 8">665A</strain>
    </source>
</reference>
<keyword evidence="5 6" id="KW-0472">Membrane</keyword>
<dbReference type="InterPro" id="IPR001182">
    <property type="entry name" value="FtsW/RodA"/>
</dbReference>
<dbReference type="PANTHER" id="PTHR30474">
    <property type="entry name" value="CELL CYCLE PROTEIN"/>
    <property type="match status" value="1"/>
</dbReference>
<evidence type="ECO:0000256" key="6">
    <source>
        <dbReference type="SAM" id="Phobius"/>
    </source>
</evidence>
<dbReference type="EMBL" id="JAFREL020000001">
    <property type="protein sequence ID" value="MEO1769875.1"/>
    <property type="molecule type" value="Genomic_DNA"/>
</dbReference>
<dbReference type="Proteomes" id="UP000664357">
    <property type="component" value="Unassembled WGS sequence"/>
</dbReference>
<feature type="transmembrane region" description="Helical" evidence="6">
    <location>
        <begin position="189"/>
        <end position="208"/>
    </location>
</feature>
<keyword evidence="2 6" id="KW-0812">Transmembrane</keyword>
<name>A0ABV0EML8_9ENTE</name>
<evidence type="ECO:0000256" key="3">
    <source>
        <dbReference type="ARBA" id="ARBA00022960"/>
    </source>
</evidence>
<evidence type="ECO:0000256" key="4">
    <source>
        <dbReference type="ARBA" id="ARBA00022989"/>
    </source>
</evidence>
<evidence type="ECO:0000256" key="1">
    <source>
        <dbReference type="ARBA" id="ARBA00004141"/>
    </source>
</evidence>
<feature type="transmembrane region" description="Helical" evidence="6">
    <location>
        <begin position="64"/>
        <end position="87"/>
    </location>
</feature>
<evidence type="ECO:0000256" key="5">
    <source>
        <dbReference type="ARBA" id="ARBA00023136"/>
    </source>
</evidence>
<gene>
    <name evidence="7" type="ORF">JZO67_001826</name>
</gene>